<dbReference type="GO" id="GO:0008643">
    <property type="term" value="P:carbohydrate transport"/>
    <property type="evidence" value="ECO:0007669"/>
    <property type="project" value="InterPro"/>
</dbReference>
<gene>
    <name evidence="2" type="ORF">BJI69_00870</name>
</gene>
<keyword evidence="1" id="KW-0732">Signal</keyword>
<reference evidence="3" key="1">
    <citation type="submission" date="2016-09" db="EMBL/GenBank/DDBJ databases">
        <authorList>
            <person name="Lysoe E."/>
        </authorList>
    </citation>
    <scope>NUCLEOTIDE SEQUENCE [LARGE SCALE GENOMIC DNA]</scope>
    <source>
        <strain evidence="3">LJ96T</strain>
    </source>
</reference>
<sequence length="275" mass="30032">MPSSPVRSLLLAAAMLTLAACHTMKAIVPPNFRPPENPSNTVDLARKALDNATPCCGSFADLSYQDMLPWQPQRFSLDKDSPVANLNGDRSYFLAFRLPAGAQMPYTVAMKAELNGRWLSSSYLFAPTVVLLDDAFQPLHAEDIQLCEYMGWTSETTGAFGKFKVEDDKARYMVVYSSTKQQKSQTYWEQSPSNFSAEAPVKMAAAGSFKIPHGPDGVLFVGMQNDTYKKAIGNAVCDKAQPGNGVISTIRQVVTTDILGEGKDKKDPSKKENGS</sequence>
<dbReference type="KEGG" id="lrz:BJI69_00870"/>
<organism evidence="2 3">
    <name type="scientific">Luteibacter rhizovicinus DSM 16549</name>
    <dbReference type="NCBI Taxonomy" id="1440763"/>
    <lineage>
        <taxon>Bacteria</taxon>
        <taxon>Pseudomonadati</taxon>
        <taxon>Pseudomonadota</taxon>
        <taxon>Gammaproteobacteria</taxon>
        <taxon>Lysobacterales</taxon>
        <taxon>Rhodanobacteraceae</taxon>
        <taxon>Luteibacter</taxon>
    </lineage>
</organism>
<dbReference type="InterPro" id="IPR010794">
    <property type="entry name" value="MalM"/>
</dbReference>
<keyword evidence="3" id="KW-1185">Reference proteome</keyword>
<proteinExistence type="predicted"/>
<dbReference type="OrthoDB" id="5944162at2"/>
<dbReference type="PROSITE" id="PS51257">
    <property type="entry name" value="PROKAR_LIPOPROTEIN"/>
    <property type="match status" value="1"/>
</dbReference>
<dbReference type="Proteomes" id="UP000182987">
    <property type="component" value="Chromosome"/>
</dbReference>
<evidence type="ECO:0000313" key="3">
    <source>
        <dbReference type="Proteomes" id="UP000182987"/>
    </source>
</evidence>
<accession>A0A1L3ENF7</accession>
<feature type="signal peptide" evidence="1">
    <location>
        <begin position="1"/>
        <end position="19"/>
    </location>
</feature>
<dbReference type="AlphaFoldDB" id="A0A1L3ENF7"/>
<dbReference type="Pfam" id="PF07148">
    <property type="entry name" value="MalM"/>
    <property type="match status" value="1"/>
</dbReference>
<feature type="chain" id="PRO_5009853151" description="Maltose operon substrate-binding protein (MalM)" evidence="1">
    <location>
        <begin position="20"/>
        <end position="275"/>
    </location>
</feature>
<dbReference type="RefSeq" id="WP_046981366.1">
    <property type="nucleotide sequence ID" value="NZ_CP017480.1"/>
</dbReference>
<dbReference type="STRING" id="1440763.BJI69_00870"/>
<evidence type="ECO:0000313" key="2">
    <source>
        <dbReference type="EMBL" id="APG02598.1"/>
    </source>
</evidence>
<evidence type="ECO:0008006" key="4">
    <source>
        <dbReference type="Google" id="ProtNLM"/>
    </source>
</evidence>
<protein>
    <recommendedName>
        <fullName evidence="4">Maltose operon substrate-binding protein (MalM)</fullName>
    </recommendedName>
</protein>
<name>A0A1L3ENF7_9GAMM</name>
<dbReference type="EMBL" id="CP017480">
    <property type="protein sequence ID" value="APG02598.1"/>
    <property type="molecule type" value="Genomic_DNA"/>
</dbReference>
<evidence type="ECO:0000256" key="1">
    <source>
        <dbReference type="SAM" id="SignalP"/>
    </source>
</evidence>
<dbReference type="GO" id="GO:0042597">
    <property type="term" value="C:periplasmic space"/>
    <property type="evidence" value="ECO:0007669"/>
    <property type="project" value="InterPro"/>
</dbReference>